<organism evidence="2 3">
    <name type="scientific">Streptomyces termitum</name>
    <dbReference type="NCBI Taxonomy" id="67368"/>
    <lineage>
        <taxon>Bacteria</taxon>
        <taxon>Bacillati</taxon>
        <taxon>Actinomycetota</taxon>
        <taxon>Actinomycetes</taxon>
        <taxon>Kitasatosporales</taxon>
        <taxon>Streptomycetaceae</taxon>
        <taxon>Streptomyces</taxon>
    </lineage>
</organism>
<gene>
    <name evidence="2" type="ORF">GCM10010305_15040</name>
</gene>
<dbReference type="RefSeq" id="WP_189975767.1">
    <property type="nucleotide sequence ID" value="NZ_BMUL01000003.1"/>
</dbReference>
<keyword evidence="3" id="KW-1185">Reference proteome</keyword>
<protein>
    <submittedName>
        <fullName evidence="2">Uncharacterized protein</fullName>
    </submittedName>
</protein>
<dbReference type="EMBL" id="BMUL01000003">
    <property type="protein sequence ID" value="GHA73494.1"/>
    <property type="molecule type" value="Genomic_DNA"/>
</dbReference>
<reference evidence="2" key="2">
    <citation type="submission" date="2020-09" db="EMBL/GenBank/DDBJ databases">
        <authorList>
            <person name="Sun Q."/>
            <person name="Ohkuma M."/>
        </authorList>
    </citation>
    <scope>NUCLEOTIDE SEQUENCE</scope>
    <source>
        <strain evidence="2">JCM 4518</strain>
    </source>
</reference>
<dbReference type="Proteomes" id="UP000644020">
    <property type="component" value="Unassembled WGS sequence"/>
</dbReference>
<evidence type="ECO:0000313" key="2">
    <source>
        <dbReference type="EMBL" id="GHA73494.1"/>
    </source>
</evidence>
<evidence type="ECO:0000256" key="1">
    <source>
        <dbReference type="SAM" id="MobiDB-lite"/>
    </source>
</evidence>
<proteinExistence type="predicted"/>
<comment type="caution">
    <text evidence="2">The sequence shown here is derived from an EMBL/GenBank/DDBJ whole genome shotgun (WGS) entry which is preliminary data.</text>
</comment>
<reference evidence="2" key="1">
    <citation type="journal article" date="2014" name="Int. J. Syst. Evol. Microbiol.">
        <title>Complete genome sequence of Corynebacterium casei LMG S-19264T (=DSM 44701T), isolated from a smear-ripened cheese.</title>
        <authorList>
            <consortium name="US DOE Joint Genome Institute (JGI-PGF)"/>
            <person name="Walter F."/>
            <person name="Albersmeier A."/>
            <person name="Kalinowski J."/>
            <person name="Ruckert C."/>
        </authorList>
    </citation>
    <scope>NUCLEOTIDE SEQUENCE</scope>
    <source>
        <strain evidence="2">JCM 4518</strain>
    </source>
</reference>
<feature type="compositionally biased region" description="Low complexity" evidence="1">
    <location>
        <begin position="60"/>
        <end position="79"/>
    </location>
</feature>
<dbReference type="AlphaFoldDB" id="A0A918W7C2"/>
<name>A0A918W7C2_9ACTN</name>
<accession>A0A918W7C2</accession>
<evidence type="ECO:0000313" key="3">
    <source>
        <dbReference type="Proteomes" id="UP000644020"/>
    </source>
</evidence>
<sequence>MGDETPRTTRDPLAAPACPACGHPLATTATRHKVLGAWVPEWRTLPCRNPDCPDYEAPDGPSGETPGAAGSGGTEATTTQVTGKKGENGRSPATG</sequence>
<feature type="region of interest" description="Disordered" evidence="1">
    <location>
        <begin position="47"/>
        <end position="95"/>
    </location>
</feature>